<reference evidence="1 2" key="1">
    <citation type="submission" date="2016-12" db="EMBL/GenBank/DDBJ databases">
        <title>Complete genome sequence of Clostridium kluyveri JZZ isolated from the pit mud of a Chinese flavor liquor-making factory.</title>
        <authorList>
            <person name="Wang Y."/>
        </authorList>
    </citation>
    <scope>NUCLEOTIDE SEQUENCE [LARGE SCALE GENOMIC DNA]</scope>
    <source>
        <strain evidence="1 2">JZZ</strain>
    </source>
</reference>
<dbReference type="Proteomes" id="UP000184604">
    <property type="component" value="Chromosome"/>
</dbReference>
<dbReference type="RefSeq" id="WP_073540098.1">
    <property type="nucleotide sequence ID" value="NZ_CP018335.1"/>
</dbReference>
<proteinExistence type="predicted"/>
<name>A0A1L5FBX8_CLOKL</name>
<evidence type="ECO:0000313" key="2">
    <source>
        <dbReference type="Proteomes" id="UP000184604"/>
    </source>
</evidence>
<organism evidence="1 2">
    <name type="scientific">Clostridium kluyveri</name>
    <dbReference type="NCBI Taxonomy" id="1534"/>
    <lineage>
        <taxon>Bacteria</taxon>
        <taxon>Bacillati</taxon>
        <taxon>Bacillota</taxon>
        <taxon>Clostridia</taxon>
        <taxon>Eubacteriales</taxon>
        <taxon>Clostridiaceae</taxon>
        <taxon>Clostridium</taxon>
    </lineage>
</organism>
<evidence type="ECO:0000313" key="1">
    <source>
        <dbReference type="EMBL" id="APM40509.1"/>
    </source>
</evidence>
<dbReference type="EMBL" id="CP018335">
    <property type="protein sequence ID" value="APM40509.1"/>
    <property type="molecule type" value="Genomic_DNA"/>
</dbReference>
<dbReference type="AlphaFoldDB" id="A0A1L5FBX8"/>
<protein>
    <submittedName>
        <fullName evidence="1">Uncharacterized protein</fullName>
    </submittedName>
</protein>
<dbReference type="OrthoDB" id="1922248at2"/>
<sequence length="59" mass="6897">MIKQLFQNAGVKVTDTEFREIMQITTDDIRENRMKFGKKTSLQQMFTIAKRSLKVLMSA</sequence>
<accession>A0A1L5FBX8</accession>
<gene>
    <name evidence="1" type="ORF">BS101_18145</name>
</gene>